<dbReference type="PANTHER" id="PTHR45724">
    <property type="entry name" value="AQUAPORIN NIP2-1"/>
    <property type="match status" value="1"/>
</dbReference>
<keyword evidence="4" id="KW-0472">Membrane</keyword>
<dbReference type="InterPro" id="IPR000425">
    <property type="entry name" value="MIP"/>
</dbReference>
<dbReference type="PANTHER" id="PTHR45724:SF19">
    <property type="entry name" value="AQUAPORIN NIP6-1"/>
    <property type="match status" value="1"/>
</dbReference>
<keyword evidence="7" id="KW-1185">Reference proteome</keyword>
<dbReference type="OrthoDB" id="3222at2759"/>
<dbReference type="InterPro" id="IPR023271">
    <property type="entry name" value="Aquaporin-like"/>
</dbReference>
<evidence type="ECO:0000313" key="7">
    <source>
        <dbReference type="Proteomes" id="UP000655225"/>
    </source>
</evidence>
<evidence type="ECO:0000256" key="2">
    <source>
        <dbReference type="ARBA" id="ARBA00022692"/>
    </source>
</evidence>
<evidence type="ECO:0000313" key="6">
    <source>
        <dbReference type="EMBL" id="KAF8407230.1"/>
    </source>
</evidence>
<organism evidence="6 7">
    <name type="scientific">Tetracentron sinense</name>
    <name type="common">Spur-leaf</name>
    <dbReference type="NCBI Taxonomy" id="13715"/>
    <lineage>
        <taxon>Eukaryota</taxon>
        <taxon>Viridiplantae</taxon>
        <taxon>Streptophyta</taxon>
        <taxon>Embryophyta</taxon>
        <taxon>Tracheophyta</taxon>
        <taxon>Spermatophyta</taxon>
        <taxon>Magnoliopsida</taxon>
        <taxon>Trochodendrales</taxon>
        <taxon>Trochodendraceae</taxon>
        <taxon>Tetracentron</taxon>
    </lineage>
</organism>
<dbReference type="Pfam" id="PF00230">
    <property type="entry name" value="MIP"/>
    <property type="match status" value="1"/>
</dbReference>
<keyword evidence="2" id="KW-0812">Transmembrane</keyword>
<evidence type="ECO:0000256" key="1">
    <source>
        <dbReference type="ARBA" id="ARBA00004141"/>
    </source>
</evidence>
<gene>
    <name evidence="6" type="ORF">HHK36_006357</name>
</gene>
<protein>
    <submittedName>
        <fullName evidence="6">Uncharacterized protein</fullName>
    </submittedName>
</protein>
<dbReference type="EMBL" id="JABCRI010000004">
    <property type="protein sequence ID" value="KAF8407230.1"/>
    <property type="molecule type" value="Genomic_DNA"/>
</dbReference>
<evidence type="ECO:0000256" key="4">
    <source>
        <dbReference type="ARBA" id="ARBA00023136"/>
    </source>
</evidence>
<proteinExistence type="predicted"/>
<comment type="caution">
    <text evidence="6">The sequence shown here is derived from an EMBL/GenBank/DDBJ whole genome shotgun (WGS) entry which is preliminary data.</text>
</comment>
<dbReference type="GO" id="GO:0015267">
    <property type="term" value="F:channel activity"/>
    <property type="evidence" value="ECO:0007669"/>
    <property type="project" value="InterPro"/>
</dbReference>
<dbReference type="GO" id="GO:0016020">
    <property type="term" value="C:membrane"/>
    <property type="evidence" value="ECO:0007669"/>
    <property type="project" value="UniProtKB-SubCell"/>
</dbReference>
<dbReference type="Proteomes" id="UP000655225">
    <property type="component" value="Unassembled WGS sequence"/>
</dbReference>
<dbReference type="InterPro" id="IPR034294">
    <property type="entry name" value="Aquaporin_transptr"/>
</dbReference>
<evidence type="ECO:0000256" key="5">
    <source>
        <dbReference type="SAM" id="MobiDB-lite"/>
    </source>
</evidence>
<feature type="region of interest" description="Disordered" evidence="5">
    <location>
        <begin position="1"/>
        <end position="35"/>
    </location>
</feature>
<dbReference type="Gene3D" id="1.20.1080.10">
    <property type="entry name" value="Glycerol uptake facilitator protein"/>
    <property type="match status" value="1"/>
</dbReference>
<evidence type="ECO:0000256" key="3">
    <source>
        <dbReference type="ARBA" id="ARBA00022989"/>
    </source>
</evidence>
<name>A0A834ZKQ7_TETSI</name>
<feature type="compositionally biased region" description="Basic and acidic residues" evidence="5">
    <location>
        <begin position="1"/>
        <end position="23"/>
    </location>
</feature>
<keyword evidence="3" id="KW-1133">Transmembrane helix</keyword>
<sequence>MANKFDEKGAEDVYEDLKKKSARETTGASMNPVRTLGPAIATNNYKANWVTAPIFGALSGASVYSTGKLLEDEAAQEKLSSVQSLRR</sequence>
<reference evidence="6 7" key="1">
    <citation type="submission" date="2020-04" db="EMBL/GenBank/DDBJ databases">
        <title>Plant Genome Project.</title>
        <authorList>
            <person name="Zhang R.-G."/>
        </authorList>
    </citation>
    <scope>NUCLEOTIDE SEQUENCE [LARGE SCALE GENOMIC DNA]</scope>
    <source>
        <strain evidence="6">YNK0</strain>
        <tissue evidence="6">Leaf</tissue>
    </source>
</reference>
<comment type="subcellular location">
    <subcellularLocation>
        <location evidence="1">Membrane</location>
        <topology evidence="1">Multi-pass membrane protein</topology>
    </subcellularLocation>
</comment>
<accession>A0A834ZKQ7</accession>
<dbReference type="AlphaFoldDB" id="A0A834ZKQ7"/>
<dbReference type="SUPFAM" id="SSF81338">
    <property type="entry name" value="Aquaporin-like"/>
    <property type="match status" value="1"/>
</dbReference>